<dbReference type="AlphaFoldDB" id="A0A932HYM8"/>
<proteinExistence type="inferred from homology"/>
<evidence type="ECO:0000256" key="7">
    <source>
        <dbReference type="ARBA" id="ARBA00022993"/>
    </source>
</evidence>
<dbReference type="InterPro" id="IPR001977">
    <property type="entry name" value="Depp_CoAkinase"/>
</dbReference>
<dbReference type="EC" id="2.7.1.24" evidence="8 9"/>
<gene>
    <name evidence="8" type="primary">coaE</name>
    <name evidence="10" type="ORF">HYZ11_07655</name>
</gene>
<dbReference type="GO" id="GO:0004140">
    <property type="term" value="F:dephospho-CoA kinase activity"/>
    <property type="evidence" value="ECO:0007669"/>
    <property type="project" value="UniProtKB-UniRule"/>
</dbReference>
<dbReference type="Proteomes" id="UP000782312">
    <property type="component" value="Unassembled WGS sequence"/>
</dbReference>
<accession>A0A932HYM8</accession>
<dbReference type="PROSITE" id="PS51219">
    <property type="entry name" value="DPCK"/>
    <property type="match status" value="1"/>
</dbReference>
<comment type="subcellular location">
    <subcellularLocation>
        <location evidence="8">Cytoplasm</location>
    </subcellularLocation>
</comment>
<dbReference type="HAMAP" id="MF_00376">
    <property type="entry name" value="Dephospho_CoA_kinase"/>
    <property type="match status" value="1"/>
</dbReference>
<evidence type="ECO:0000256" key="3">
    <source>
        <dbReference type="ARBA" id="ARBA00022679"/>
    </source>
</evidence>
<dbReference type="InterPro" id="IPR027417">
    <property type="entry name" value="P-loop_NTPase"/>
</dbReference>
<comment type="function">
    <text evidence="8">Catalyzes the phosphorylation of the 3'-hydroxyl group of dephosphocoenzyme A to form coenzyme A.</text>
</comment>
<evidence type="ECO:0000256" key="6">
    <source>
        <dbReference type="ARBA" id="ARBA00022840"/>
    </source>
</evidence>
<comment type="caution">
    <text evidence="10">The sequence shown here is derived from an EMBL/GenBank/DDBJ whole genome shotgun (WGS) entry which is preliminary data.</text>
</comment>
<keyword evidence="5 8" id="KW-0418">Kinase</keyword>
<dbReference type="GO" id="GO:0005524">
    <property type="term" value="F:ATP binding"/>
    <property type="evidence" value="ECO:0007669"/>
    <property type="project" value="UniProtKB-UniRule"/>
</dbReference>
<dbReference type="EMBL" id="JACPUR010000017">
    <property type="protein sequence ID" value="MBI3127463.1"/>
    <property type="molecule type" value="Genomic_DNA"/>
</dbReference>
<evidence type="ECO:0000256" key="5">
    <source>
        <dbReference type="ARBA" id="ARBA00022777"/>
    </source>
</evidence>
<organism evidence="10 11">
    <name type="scientific">Tectimicrobiota bacterium</name>
    <dbReference type="NCBI Taxonomy" id="2528274"/>
    <lineage>
        <taxon>Bacteria</taxon>
        <taxon>Pseudomonadati</taxon>
        <taxon>Nitrospinota/Tectimicrobiota group</taxon>
        <taxon>Candidatus Tectimicrobiota</taxon>
    </lineage>
</organism>
<evidence type="ECO:0000313" key="10">
    <source>
        <dbReference type="EMBL" id="MBI3127463.1"/>
    </source>
</evidence>
<dbReference type="GO" id="GO:0005737">
    <property type="term" value="C:cytoplasm"/>
    <property type="evidence" value="ECO:0007669"/>
    <property type="project" value="UniProtKB-SubCell"/>
</dbReference>
<evidence type="ECO:0000256" key="2">
    <source>
        <dbReference type="ARBA" id="ARBA00022490"/>
    </source>
</evidence>
<dbReference type="NCBIfam" id="TIGR00152">
    <property type="entry name" value="dephospho-CoA kinase"/>
    <property type="match status" value="1"/>
</dbReference>
<dbReference type="SUPFAM" id="SSF52540">
    <property type="entry name" value="P-loop containing nucleoside triphosphate hydrolases"/>
    <property type="match status" value="1"/>
</dbReference>
<evidence type="ECO:0000256" key="9">
    <source>
        <dbReference type="NCBIfam" id="TIGR00152"/>
    </source>
</evidence>
<keyword evidence="2 8" id="KW-0963">Cytoplasm</keyword>
<evidence type="ECO:0000256" key="8">
    <source>
        <dbReference type="HAMAP-Rule" id="MF_00376"/>
    </source>
</evidence>
<keyword evidence="6 8" id="KW-0067">ATP-binding</keyword>
<reference evidence="10" key="1">
    <citation type="submission" date="2020-07" db="EMBL/GenBank/DDBJ databases">
        <title>Huge and variable diversity of episymbiotic CPR bacteria and DPANN archaea in groundwater ecosystems.</title>
        <authorList>
            <person name="He C.Y."/>
            <person name="Keren R."/>
            <person name="Whittaker M."/>
            <person name="Farag I.F."/>
            <person name="Doudna J."/>
            <person name="Cate J.H.D."/>
            <person name="Banfield J.F."/>
        </authorList>
    </citation>
    <scope>NUCLEOTIDE SEQUENCE</scope>
    <source>
        <strain evidence="10">NC_groundwater_763_Ag_S-0.2um_68_21</strain>
    </source>
</reference>
<evidence type="ECO:0000313" key="11">
    <source>
        <dbReference type="Proteomes" id="UP000782312"/>
    </source>
</evidence>
<evidence type="ECO:0000256" key="1">
    <source>
        <dbReference type="ARBA" id="ARBA00009018"/>
    </source>
</evidence>
<keyword evidence="7 8" id="KW-0173">Coenzyme A biosynthesis</keyword>
<dbReference type="FunFam" id="3.40.50.300:FF:000991">
    <property type="entry name" value="Dephospho-CoA kinase"/>
    <property type="match status" value="1"/>
</dbReference>
<sequence>MLRIGLTGGIASGKSEVSRVLARRGIPVIDADLIARELAAPGSDALREIAEAFGEGVLAPGGGLDRTRLGEIVFADETRRRRLEAILHPRIRAEQDRRLHDLEQGGAPIAVVDAALMIEGGGWRRFDLLVVVNSREEDQIARLRRRNGLDEAAALARVRAQMPLAEKVKYAHRVVENRGSLEDLETQAEALADWLFEQARPKSFGKDIDKSGHHA</sequence>
<keyword evidence="4 8" id="KW-0547">Nucleotide-binding</keyword>
<comment type="catalytic activity">
    <reaction evidence="8">
        <text>3'-dephospho-CoA + ATP = ADP + CoA + H(+)</text>
        <dbReference type="Rhea" id="RHEA:18245"/>
        <dbReference type="ChEBI" id="CHEBI:15378"/>
        <dbReference type="ChEBI" id="CHEBI:30616"/>
        <dbReference type="ChEBI" id="CHEBI:57287"/>
        <dbReference type="ChEBI" id="CHEBI:57328"/>
        <dbReference type="ChEBI" id="CHEBI:456216"/>
        <dbReference type="EC" id="2.7.1.24"/>
    </reaction>
</comment>
<comment type="pathway">
    <text evidence="8">Cofactor biosynthesis; coenzyme A biosynthesis; CoA from (R)-pantothenate: step 5/5.</text>
</comment>
<comment type="similarity">
    <text evidence="1 8">Belongs to the CoaE family.</text>
</comment>
<dbReference type="Pfam" id="PF01121">
    <property type="entry name" value="CoaE"/>
    <property type="match status" value="1"/>
</dbReference>
<keyword evidence="3 8" id="KW-0808">Transferase</keyword>
<dbReference type="CDD" id="cd02022">
    <property type="entry name" value="DPCK"/>
    <property type="match status" value="1"/>
</dbReference>
<dbReference type="PANTHER" id="PTHR10695:SF46">
    <property type="entry name" value="BIFUNCTIONAL COENZYME A SYNTHASE-RELATED"/>
    <property type="match status" value="1"/>
</dbReference>
<dbReference type="Gene3D" id="3.40.50.300">
    <property type="entry name" value="P-loop containing nucleotide triphosphate hydrolases"/>
    <property type="match status" value="1"/>
</dbReference>
<dbReference type="GO" id="GO:0015937">
    <property type="term" value="P:coenzyme A biosynthetic process"/>
    <property type="evidence" value="ECO:0007669"/>
    <property type="project" value="UniProtKB-UniRule"/>
</dbReference>
<feature type="binding site" evidence="8">
    <location>
        <begin position="11"/>
        <end position="16"/>
    </location>
    <ligand>
        <name>ATP</name>
        <dbReference type="ChEBI" id="CHEBI:30616"/>
    </ligand>
</feature>
<protein>
    <recommendedName>
        <fullName evidence="8 9">Dephospho-CoA kinase</fullName>
        <ecNumber evidence="8 9">2.7.1.24</ecNumber>
    </recommendedName>
    <alternativeName>
        <fullName evidence="8">Dephosphocoenzyme A kinase</fullName>
    </alternativeName>
</protein>
<evidence type="ECO:0000256" key="4">
    <source>
        <dbReference type="ARBA" id="ARBA00022741"/>
    </source>
</evidence>
<name>A0A932HYM8_UNCTE</name>
<dbReference type="PANTHER" id="PTHR10695">
    <property type="entry name" value="DEPHOSPHO-COA KINASE-RELATED"/>
    <property type="match status" value="1"/>
</dbReference>